<dbReference type="SUPFAM" id="SSF53474">
    <property type="entry name" value="alpha/beta-Hydrolases"/>
    <property type="match status" value="1"/>
</dbReference>
<dbReference type="Gene3D" id="3.40.50.1820">
    <property type="entry name" value="alpha/beta hydrolase"/>
    <property type="match status" value="1"/>
</dbReference>
<dbReference type="Proteomes" id="UP000660885">
    <property type="component" value="Unassembled WGS sequence"/>
</dbReference>
<dbReference type="PANTHER" id="PTHR22946">
    <property type="entry name" value="DIENELACTONE HYDROLASE DOMAIN-CONTAINING PROTEIN-RELATED"/>
    <property type="match status" value="1"/>
</dbReference>
<feature type="domain" description="Acetyl xylan esterase" evidence="3">
    <location>
        <begin position="88"/>
        <end position="132"/>
    </location>
</feature>
<evidence type="ECO:0000313" key="4">
    <source>
        <dbReference type="EMBL" id="MBL6082651.1"/>
    </source>
</evidence>
<sequence>MEIHPFGTRSPTDQQFLTGAADAPHTTIVGELRLPAAVTDRLPAVVLLHGSGGLSPNLQAWVPELNAMGIATFVVDSFAGRGISGTGADQDRLSRLAMVVDAYRALDLVAAHPRIDPARVAVMGFSRGGGAAHWAGDGPLSGDTRGAVPRAVRPAHRLLPDVQPGLPGRAGHRRPRSHHPRNGGRLHPDCRMPRPRRPPARGGARCLHPGDLRSAPGLRRASERPDTAAAGADDTRLPDHPRDPGGHAREQRDRASLHLRLGPVRGTRGDGGWRRGGAGGGKASGARDAGGGRLHPLRGHGDA</sequence>
<feature type="compositionally biased region" description="Basic and acidic residues" evidence="2">
    <location>
        <begin position="233"/>
        <end position="256"/>
    </location>
</feature>
<dbReference type="InterPro" id="IPR050261">
    <property type="entry name" value="FrsA_esterase"/>
</dbReference>
<proteinExistence type="predicted"/>
<name>A0ABS1UD86_9PROT</name>
<feature type="compositionally biased region" description="Gly residues" evidence="2">
    <location>
        <begin position="274"/>
        <end position="293"/>
    </location>
</feature>
<reference evidence="4 5" key="1">
    <citation type="submission" date="2021-01" db="EMBL/GenBank/DDBJ databases">
        <title>Belnapia mucosa sp. nov. and Belnapia arida sp. nov., isolated from the Tabernas Desert (Almeria, Spain).</title>
        <authorList>
            <person name="Molina-Menor E."/>
            <person name="Vidal-Verdu A."/>
            <person name="Calonge A."/>
            <person name="Satari L."/>
            <person name="Pereto J."/>
            <person name="Porcar M."/>
        </authorList>
    </citation>
    <scope>NUCLEOTIDE SEQUENCE [LARGE SCALE GENOMIC DNA]</scope>
    <source>
        <strain evidence="4 5">T18</strain>
    </source>
</reference>
<gene>
    <name evidence="4" type="ORF">JMJ56_32315</name>
</gene>
<dbReference type="PANTHER" id="PTHR22946:SF9">
    <property type="entry name" value="POLYKETIDE TRANSFERASE AF380"/>
    <property type="match status" value="1"/>
</dbReference>
<evidence type="ECO:0000256" key="2">
    <source>
        <dbReference type="SAM" id="MobiDB-lite"/>
    </source>
</evidence>
<feature type="compositionally biased region" description="Basic residues" evidence="2">
    <location>
        <begin position="170"/>
        <end position="184"/>
    </location>
</feature>
<dbReference type="InterPro" id="IPR029058">
    <property type="entry name" value="AB_hydrolase_fold"/>
</dbReference>
<dbReference type="InterPro" id="IPR008391">
    <property type="entry name" value="AXE1_dom"/>
</dbReference>
<protein>
    <submittedName>
        <fullName evidence="4">Acetylxylan esterase</fullName>
    </submittedName>
</protein>
<dbReference type="EMBL" id="JAETWB010000093">
    <property type="protein sequence ID" value="MBL6082651.1"/>
    <property type="molecule type" value="Genomic_DNA"/>
</dbReference>
<evidence type="ECO:0000313" key="5">
    <source>
        <dbReference type="Proteomes" id="UP000660885"/>
    </source>
</evidence>
<accession>A0ABS1UD86</accession>
<keyword evidence="1" id="KW-0378">Hydrolase</keyword>
<comment type="caution">
    <text evidence="4">The sequence shown here is derived from an EMBL/GenBank/DDBJ whole genome shotgun (WGS) entry which is preliminary data.</text>
</comment>
<dbReference type="Pfam" id="PF05448">
    <property type="entry name" value="AXE1"/>
    <property type="match status" value="1"/>
</dbReference>
<feature type="region of interest" description="Disordered" evidence="2">
    <location>
        <begin position="158"/>
        <end position="303"/>
    </location>
</feature>
<evidence type="ECO:0000256" key="1">
    <source>
        <dbReference type="ARBA" id="ARBA00022801"/>
    </source>
</evidence>
<organism evidence="4 5">
    <name type="scientific">Belnapia arida</name>
    <dbReference type="NCBI Taxonomy" id="2804533"/>
    <lineage>
        <taxon>Bacteria</taxon>
        <taxon>Pseudomonadati</taxon>
        <taxon>Pseudomonadota</taxon>
        <taxon>Alphaproteobacteria</taxon>
        <taxon>Acetobacterales</taxon>
        <taxon>Roseomonadaceae</taxon>
        <taxon>Belnapia</taxon>
    </lineage>
</organism>
<keyword evidence="5" id="KW-1185">Reference proteome</keyword>
<evidence type="ECO:0000259" key="3">
    <source>
        <dbReference type="Pfam" id="PF05448"/>
    </source>
</evidence>